<evidence type="ECO:0000256" key="8">
    <source>
        <dbReference type="ARBA" id="ARBA00023014"/>
    </source>
</evidence>
<evidence type="ECO:0000256" key="6">
    <source>
        <dbReference type="ARBA" id="ARBA00022723"/>
    </source>
</evidence>
<dbReference type="GO" id="GO:0051539">
    <property type="term" value="F:4 iron, 4 sulfur cluster binding"/>
    <property type="evidence" value="ECO:0007669"/>
    <property type="project" value="UniProtKB-UniRule"/>
</dbReference>
<sequence>MQFDSRKERRRIFNNKGSDVCRKTCDEDDPLAYYDHNLQFYGQPPTETIALMEFEDLALERLKVLKAVESARERFKTTSDEFSEAMIRELSPIFSIACTATVPNVKLDAAKEYEIRMNRRRDHIGHFILRLAFCRSPELSKWFMAQEMELFRYRFAIESKSSIDRFLQLSGFHMDTLDMDEKNALLPQLSAGSGLSTDQVLSSDFWKVPFTDALELVRKRRVFLKNGQAFVPRSDLIVIIAGKFRKNMSFAMAKASKYFAYIEEEDRLGPFLRRLSNKAYVGKDYTNAGENNARVTPEMVEGLASTSFPLCMRRLHAHLRKEHHMRHFGRMQYGLFLKGIGMTLEDALKFWKLEFTKKIDSDQFEKQYAYNIRHNYGKEGKRTDYTPYHCAKIILGNPPGSQDAHGCPFKHTDPDLLAQQLESMTISKDQINKIVGFARVSQYDRACTRFFEITHKMPEEALGQLITHPNQYYEESRKIITGKRSIEAVKTVNVTVYDKPAVALSQEMDDIQD</sequence>
<dbReference type="CDD" id="cd07322">
    <property type="entry name" value="PriL_PriS_Eukaryotic"/>
    <property type="match status" value="1"/>
</dbReference>
<keyword evidence="7 10" id="KW-0408">Iron</keyword>
<name>A0A914XBG7_9BILA</name>
<comment type="function">
    <text evidence="10">DNA primase is the polymerase that synthesizes small RNA primers for the Okazaki fragments made during discontinuous DNA replication.</text>
</comment>
<evidence type="ECO:0000313" key="13">
    <source>
        <dbReference type="Proteomes" id="UP000887566"/>
    </source>
</evidence>
<dbReference type="PANTHER" id="PTHR10537:SF3">
    <property type="entry name" value="DNA PRIMASE LARGE SUBUNIT"/>
    <property type="match status" value="1"/>
</dbReference>
<dbReference type="FunFam" id="1.20.930.80:FF:000001">
    <property type="entry name" value="DNA primase large subunit"/>
    <property type="match status" value="1"/>
</dbReference>
<dbReference type="PANTHER" id="PTHR10537">
    <property type="entry name" value="DNA PRIMASE LARGE SUBUNIT"/>
    <property type="match status" value="1"/>
</dbReference>
<keyword evidence="4 10" id="KW-0639">Primosome</keyword>
<accession>A0A914XBG7</accession>
<comment type="cofactor">
    <cofactor evidence="10">
        <name>[4Fe-4S] cluster</name>
        <dbReference type="ChEBI" id="CHEBI:49883"/>
    </cofactor>
    <text evidence="10">Binds 1 [4Fe-4S] cluster.</text>
</comment>
<keyword evidence="13" id="KW-1185">Reference proteome</keyword>
<evidence type="ECO:0000256" key="9">
    <source>
        <dbReference type="ARBA" id="ARBA00023125"/>
    </source>
</evidence>
<evidence type="ECO:0000256" key="5">
    <source>
        <dbReference type="ARBA" id="ARBA00022705"/>
    </source>
</evidence>
<organism evidence="13 14">
    <name type="scientific">Plectus sambesii</name>
    <dbReference type="NCBI Taxonomy" id="2011161"/>
    <lineage>
        <taxon>Eukaryota</taxon>
        <taxon>Metazoa</taxon>
        <taxon>Ecdysozoa</taxon>
        <taxon>Nematoda</taxon>
        <taxon>Chromadorea</taxon>
        <taxon>Plectida</taxon>
        <taxon>Plectina</taxon>
        <taxon>Plectoidea</taxon>
        <taxon>Plectidae</taxon>
        <taxon>Plectus</taxon>
    </lineage>
</organism>
<reference evidence="14" key="1">
    <citation type="submission" date="2022-11" db="UniProtKB">
        <authorList>
            <consortium name="WormBaseParasite"/>
        </authorList>
    </citation>
    <scope>IDENTIFICATION</scope>
</reference>
<evidence type="ECO:0000256" key="3">
    <source>
        <dbReference type="ARBA" id="ARBA00022485"/>
    </source>
</evidence>
<evidence type="ECO:0000256" key="7">
    <source>
        <dbReference type="ARBA" id="ARBA00023004"/>
    </source>
</evidence>
<evidence type="ECO:0000256" key="4">
    <source>
        <dbReference type="ARBA" id="ARBA00022515"/>
    </source>
</evidence>
<dbReference type="GO" id="GO:0003677">
    <property type="term" value="F:DNA binding"/>
    <property type="evidence" value="ECO:0007669"/>
    <property type="project" value="UniProtKB-UniRule"/>
</dbReference>
<keyword evidence="6 10" id="KW-0479">Metal-binding</keyword>
<dbReference type="GO" id="GO:0005658">
    <property type="term" value="C:alpha DNA polymerase:primase complex"/>
    <property type="evidence" value="ECO:0007669"/>
    <property type="project" value="UniProtKB-ARBA"/>
</dbReference>
<feature type="binding site" evidence="11">
    <location>
        <position position="407"/>
    </location>
    <ligand>
        <name>[4Fe-4S] cluster</name>
        <dbReference type="ChEBI" id="CHEBI:49883"/>
    </ligand>
</feature>
<dbReference type="InterPro" id="IPR058560">
    <property type="entry name" value="DNA_primase_C"/>
</dbReference>
<dbReference type="WBParaSite" id="PSAMB.scaffold724size42710.g8209.t1">
    <property type="protein sequence ID" value="PSAMB.scaffold724size42710.g8209.t1"/>
    <property type="gene ID" value="PSAMB.scaffold724size42710.g8209"/>
</dbReference>
<feature type="binding site" evidence="11">
    <location>
        <position position="390"/>
    </location>
    <ligand>
        <name>[4Fe-4S] cluster</name>
        <dbReference type="ChEBI" id="CHEBI:49883"/>
    </ligand>
</feature>
<evidence type="ECO:0000256" key="1">
    <source>
        <dbReference type="ARBA" id="ARBA00010564"/>
    </source>
</evidence>
<dbReference type="GO" id="GO:0006269">
    <property type="term" value="P:DNA replication, synthesis of primer"/>
    <property type="evidence" value="ECO:0007669"/>
    <property type="project" value="UniProtKB-KW"/>
</dbReference>
<keyword evidence="3 10" id="KW-0004">4Fe-4S</keyword>
<dbReference type="AlphaFoldDB" id="A0A914XBG7"/>
<evidence type="ECO:0000313" key="14">
    <source>
        <dbReference type="WBParaSite" id="PSAMB.scaffold724size42710.g8209.t1"/>
    </source>
</evidence>
<dbReference type="Pfam" id="PF04104">
    <property type="entry name" value="DNA_primase_lrg"/>
    <property type="match status" value="1"/>
</dbReference>
<feature type="binding site" evidence="11">
    <location>
        <position position="447"/>
    </location>
    <ligand>
        <name>[4Fe-4S] cluster</name>
        <dbReference type="ChEBI" id="CHEBI:49883"/>
    </ligand>
</feature>
<evidence type="ECO:0000256" key="2">
    <source>
        <dbReference type="ARBA" id="ARBA00019038"/>
    </source>
</evidence>
<evidence type="ECO:0000256" key="10">
    <source>
        <dbReference type="PIRNR" id="PIRNR009449"/>
    </source>
</evidence>
<evidence type="ECO:0000259" key="12">
    <source>
        <dbReference type="Pfam" id="PF04104"/>
    </source>
</evidence>
<dbReference type="Pfam" id="PF26466">
    <property type="entry name" value="DNA_primase_lrg_N"/>
    <property type="match status" value="1"/>
</dbReference>
<proteinExistence type="inferred from homology"/>
<protein>
    <recommendedName>
        <fullName evidence="2 10">DNA primase large subunit</fullName>
    </recommendedName>
</protein>
<dbReference type="PIRSF" id="PIRSF009449">
    <property type="entry name" value="DNA_primase_large_subunit"/>
    <property type="match status" value="1"/>
</dbReference>
<keyword evidence="9 10" id="KW-0238">DNA-binding</keyword>
<dbReference type="Gene3D" id="1.20.930.80">
    <property type="match status" value="1"/>
</dbReference>
<comment type="similarity">
    <text evidence="1 10">Belongs to the eukaryotic-type primase large subunit family.</text>
</comment>
<evidence type="ECO:0000256" key="11">
    <source>
        <dbReference type="PIRSR" id="PIRSR009449-1"/>
    </source>
</evidence>
<keyword evidence="8 10" id="KW-0411">Iron-sulfur</keyword>
<dbReference type="GO" id="GO:0046872">
    <property type="term" value="F:metal ion binding"/>
    <property type="evidence" value="ECO:0007669"/>
    <property type="project" value="UniProtKB-UniRule"/>
</dbReference>
<feature type="binding site" evidence="11">
    <location>
        <position position="311"/>
    </location>
    <ligand>
        <name>[4Fe-4S] cluster</name>
        <dbReference type="ChEBI" id="CHEBI:49883"/>
    </ligand>
</feature>
<dbReference type="InterPro" id="IPR016558">
    <property type="entry name" value="DNA_primase_lsu_euk"/>
</dbReference>
<dbReference type="InterPro" id="IPR007238">
    <property type="entry name" value="DNA_primase_lsu_euk/arc"/>
</dbReference>
<dbReference type="Proteomes" id="UP000887566">
    <property type="component" value="Unplaced"/>
</dbReference>
<feature type="domain" description="DNA primase large subunit C-terminal" evidence="12">
    <location>
        <begin position="303"/>
        <end position="473"/>
    </location>
</feature>
<dbReference type="GO" id="GO:0006270">
    <property type="term" value="P:DNA replication initiation"/>
    <property type="evidence" value="ECO:0007669"/>
    <property type="project" value="TreeGrafter"/>
</dbReference>
<keyword evidence="5 10" id="KW-0235">DNA replication</keyword>